<dbReference type="Pfam" id="PF03721">
    <property type="entry name" value="UDPG_MGDP_dh_N"/>
    <property type="match status" value="1"/>
</dbReference>
<evidence type="ECO:0000259" key="8">
    <source>
        <dbReference type="SMART" id="SM00984"/>
    </source>
</evidence>
<evidence type="ECO:0000256" key="1">
    <source>
        <dbReference type="ARBA" id="ARBA00004701"/>
    </source>
</evidence>
<gene>
    <name evidence="9" type="ORF">E3O46_11260</name>
</gene>
<dbReference type="EC" id="1.1.1.22" evidence="3 7"/>
<dbReference type="InterPro" id="IPR001732">
    <property type="entry name" value="UDP-Glc/GDP-Man_DH_N"/>
</dbReference>
<evidence type="ECO:0000256" key="5">
    <source>
        <dbReference type="ARBA" id="ARBA00023027"/>
    </source>
</evidence>
<dbReference type="NCBIfam" id="TIGR03026">
    <property type="entry name" value="NDP-sugDHase"/>
    <property type="match status" value="1"/>
</dbReference>
<protein>
    <recommendedName>
        <fullName evidence="3 7">UDP-glucose 6-dehydrogenase</fullName>
        <ecNumber evidence="3 7">1.1.1.22</ecNumber>
    </recommendedName>
</protein>
<comment type="pathway">
    <text evidence="1">Nucleotide-sugar biosynthesis; UDP-alpha-D-glucuronate biosynthesis; UDP-alpha-D-glucuronate from UDP-alpha-D-glucose: step 1/1.</text>
</comment>
<dbReference type="SUPFAM" id="SSF51735">
    <property type="entry name" value="NAD(P)-binding Rossmann-fold domains"/>
    <property type="match status" value="1"/>
</dbReference>
<comment type="catalytic activity">
    <reaction evidence="6 7">
        <text>UDP-alpha-D-glucose + 2 NAD(+) + H2O = UDP-alpha-D-glucuronate + 2 NADH + 3 H(+)</text>
        <dbReference type="Rhea" id="RHEA:23596"/>
        <dbReference type="ChEBI" id="CHEBI:15377"/>
        <dbReference type="ChEBI" id="CHEBI:15378"/>
        <dbReference type="ChEBI" id="CHEBI:57540"/>
        <dbReference type="ChEBI" id="CHEBI:57945"/>
        <dbReference type="ChEBI" id="CHEBI:58052"/>
        <dbReference type="ChEBI" id="CHEBI:58885"/>
        <dbReference type="EC" id="1.1.1.22"/>
    </reaction>
</comment>
<dbReference type="InterPro" id="IPR014027">
    <property type="entry name" value="UDP-Glc/GDP-Man_DH_C"/>
</dbReference>
<organism evidence="9 10">
    <name type="scientific">Cryobacterium glucosi</name>
    <dbReference type="NCBI Taxonomy" id="1259175"/>
    <lineage>
        <taxon>Bacteria</taxon>
        <taxon>Bacillati</taxon>
        <taxon>Actinomycetota</taxon>
        <taxon>Actinomycetes</taxon>
        <taxon>Micrococcales</taxon>
        <taxon>Microbacteriaceae</taxon>
        <taxon>Cryobacterium</taxon>
    </lineage>
</organism>
<dbReference type="SUPFAM" id="SSF48179">
    <property type="entry name" value="6-phosphogluconate dehydrogenase C-terminal domain-like"/>
    <property type="match status" value="1"/>
</dbReference>
<dbReference type="SUPFAM" id="SSF52413">
    <property type="entry name" value="UDP-glucose/GDP-mannose dehydrogenase C-terminal domain"/>
    <property type="match status" value="1"/>
</dbReference>
<dbReference type="PIRSF" id="PIRSF500134">
    <property type="entry name" value="UDPglc_DH_bac"/>
    <property type="match status" value="1"/>
</dbReference>
<evidence type="ECO:0000256" key="6">
    <source>
        <dbReference type="ARBA" id="ARBA00047473"/>
    </source>
</evidence>
<dbReference type="Pfam" id="PF03720">
    <property type="entry name" value="UDPG_MGDP_dh_C"/>
    <property type="match status" value="1"/>
</dbReference>
<accession>A0ABY2ILF1</accession>
<feature type="domain" description="UDP-glucose/GDP-mannose dehydrogenase C-terminal" evidence="8">
    <location>
        <begin position="320"/>
        <end position="421"/>
    </location>
</feature>
<proteinExistence type="inferred from homology"/>
<dbReference type="InterPro" id="IPR017476">
    <property type="entry name" value="UDP-Glc/GDP-Man"/>
</dbReference>
<evidence type="ECO:0000256" key="4">
    <source>
        <dbReference type="ARBA" id="ARBA00023002"/>
    </source>
</evidence>
<name>A0ABY2ILF1_9MICO</name>
<keyword evidence="5 7" id="KW-0520">NAD</keyword>
<dbReference type="PANTHER" id="PTHR43750">
    <property type="entry name" value="UDP-GLUCOSE 6-DEHYDROGENASE TUAD"/>
    <property type="match status" value="1"/>
</dbReference>
<dbReference type="InterPro" id="IPR028357">
    <property type="entry name" value="UDPglc_DH_bac"/>
</dbReference>
<dbReference type="InterPro" id="IPR036220">
    <property type="entry name" value="UDP-Glc/GDP-Man_DH_C_sf"/>
</dbReference>
<keyword evidence="4 7" id="KW-0560">Oxidoreductase</keyword>
<evidence type="ECO:0000313" key="10">
    <source>
        <dbReference type="Proteomes" id="UP000297604"/>
    </source>
</evidence>
<dbReference type="PANTHER" id="PTHR43750:SF3">
    <property type="entry name" value="UDP-GLUCOSE 6-DEHYDROGENASE TUAD"/>
    <property type="match status" value="1"/>
</dbReference>
<dbReference type="Proteomes" id="UP000297604">
    <property type="component" value="Unassembled WGS sequence"/>
</dbReference>
<dbReference type="Gene3D" id="1.20.5.100">
    <property type="entry name" value="Cytochrome c1, transmembrane anchor, C-terminal"/>
    <property type="match status" value="1"/>
</dbReference>
<evidence type="ECO:0000256" key="2">
    <source>
        <dbReference type="ARBA" id="ARBA00006601"/>
    </source>
</evidence>
<dbReference type="RefSeq" id="WP_134449678.1">
    <property type="nucleotide sequence ID" value="NZ_SOFS01000021.1"/>
</dbReference>
<comment type="caution">
    <text evidence="9">The sequence shown here is derived from an EMBL/GenBank/DDBJ whole genome shotgun (WGS) entry which is preliminary data.</text>
</comment>
<dbReference type="InterPro" id="IPR008927">
    <property type="entry name" value="6-PGluconate_DH-like_C_sf"/>
</dbReference>
<dbReference type="Pfam" id="PF00984">
    <property type="entry name" value="UDPG_MGDP_dh"/>
    <property type="match status" value="1"/>
</dbReference>
<dbReference type="EMBL" id="SOFS01000021">
    <property type="protein sequence ID" value="TFC19990.1"/>
    <property type="molecule type" value="Genomic_DNA"/>
</dbReference>
<keyword evidence="10" id="KW-1185">Reference proteome</keyword>
<dbReference type="InterPro" id="IPR014026">
    <property type="entry name" value="UDP-Glc/GDP-Man_DH_dimer"/>
</dbReference>
<dbReference type="InterPro" id="IPR036291">
    <property type="entry name" value="NAD(P)-bd_dom_sf"/>
</dbReference>
<dbReference type="SMART" id="SM00984">
    <property type="entry name" value="UDPG_MGDP_dh_C"/>
    <property type="match status" value="1"/>
</dbReference>
<dbReference type="Gene3D" id="3.40.50.720">
    <property type="entry name" value="NAD(P)-binding Rossmann-like Domain"/>
    <property type="match status" value="2"/>
</dbReference>
<dbReference type="PIRSF" id="PIRSF000124">
    <property type="entry name" value="UDPglc_GDPman_dh"/>
    <property type="match status" value="1"/>
</dbReference>
<reference evidence="9 10" key="1">
    <citation type="submission" date="2019-03" db="EMBL/GenBank/DDBJ databases">
        <title>Genomics of glacier-inhabiting Cryobacterium strains.</title>
        <authorList>
            <person name="Liu Q."/>
            <person name="Xin Y.-H."/>
        </authorList>
    </citation>
    <scope>NUCLEOTIDE SEQUENCE [LARGE SCALE GENOMIC DNA]</scope>
    <source>
        <strain evidence="9 10">MDB1-5</strain>
    </source>
</reference>
<evidence type="ECO:0000256" key="7">
    <source>
        <dbReference type="PIRNR" id="PIRNR000124"/>
    </source>
</evidence>
<evidence type="ECO:0000256" key="3">
    <source>
        <dbReference type="ARBA" id="ARBA00012954"/>
    </source>
</evidence>
<sequence length="437" mass="45749">MKISVIGCGYLGAVHAAAMVELGHEVVGIDVDAKKIAQLAVGLPPFFEPGLPEILTSAMATGRLRFSTDIAEVAGSRVHFVAVGTPQKPGSYAADLTYVDAAVQALLPHLGAGDLVVGKSTVPVGTATRLAGIVEASGTGATLAWNPEFLREGFAVKDTISPDRLVYGVAAGEPGEHATALLNEIYAAALAAETPLVVTDFATAELVKVAANAFLATKISFINAMAEIAEVTGADVTQLADAIGYDNRIGRRFLGAGVGFGGGCLPKDIRAFTARAEELGRGESVAFLKEVDSINLRRRQRAIDLTVSALGGSAYNAKVAVLGLSFKPHSDDVRDSPALDVAVQLHGLGANVVATDPQGIENSRARHPQLTYSTDLEETLRGADAVVLVTEWPEFRHLDPAWVGALVKNKIVIDGRNSFDAAAWRAAGWTYHGLGRP</sequence>
<evidence type="ECO:0000313" key="9">
    <source>
        <dbReference type="EMBL" id="TFC19990.1"/>
    </source>
</evidence>
<comment type="similarity">
    <text evidence="2 7">Belongs to the UDP-glucose/GDP-mannose dehydrogenase family.</text>
</comment>